<evidence type="ECO:0000313" key="10">
    <source>
        <dbReference type="EMBL" id="KAK5842968.1"/>
    </source>
</evidence>
<proteinExistence type="inferred from homology"/>
<evidence type="ECO:0000256" key="5">
    <source>
        <dbReference type="ARBA" id="ARBA00022781"/>
    </source>
</evidence>
<keyword evidence="3" id="KW-0813">Transport</keyword>
<keyword evidence="7" id="KW-0496">Mitochondrion</keyword>
<dbReference type="PANTHER" id="PTHR12386">
    <property type="entry name" value="ATP SYNTHASE SUBUNIT"/>
    <property type="match status" value="1"/>
</dbReference>
<gene>
    <name evidence="10" type="ORF">PVK06_005392</name>
</gene>
<dbReference type="Pfam" id="PF04718">
    <property type="entry name" value="ATP-synt_G"/>
    <property type="match status" value="1"/>
</dbReference>
<protein>
    <submittedName>
        <fullName evidence="10">Uncharacterized protein</fullName>
    </submittedName>
</protein>
<evidence type="ECO:0000256" key="6">
    <source>
        <dbReference type="ARBA" id="ARBA00023065"/>
    </source>
</evidence>
<evidence type="ECO:0000256" key="7">
    <source>
        <dbReference type="ARBA" id="ARBA00023128"/>
    </source>
</evidence>
<evidence type="ECO:0000256" key="1">
    <source>
        <dbReference type="ARBA" id="ARBA00004325"/>
    </source>
</evidence>
<evidence type="ECO:0000256" key="9">
    <source>
        <dbReference type="ARBA" id="ARBA00023310"/>
    </source>
</evidence>
<comment type="subcellular location">
    <subcellularLocation>
        <location evidence="1">Mitochondrion membrane</location>
    </subcellularLocation>
</comment>
<evidence type="ECO:0000313" key="11">
    <source>
        <dbReference type="Proteomes" id="UP001358586"/>
    </source>
</evidence>
<dbReference type="InterPro" id="IPR006808">
    <property type="entry name" value="ATP_synth_F0_gsu_mt"/>
</dbReference>
<accession>A0ABR0QUI2</accession>
<comment type="similarity">
    <text evidence="2">Belongs to the ATPase g subunit family.</text>
</comment>
<evidence type="ECO:0000256" key="3">
    <source>
        <dbReference type="ARBA" id="ARBA00022448"/>
    </source>
</evidence>
<keyword evidence="5" id="KW-0375">Hydrogen ion transport</keyword>
<keyword evidence="4" id="KW-0138">CF(0)</keyword>
<keyword evidence="9" id="KW-0066">ATP synthesis</keyword>
<dbReference type="Proteomes" id="UP001358586">
    <property type="component" value="Chromosome 2"/>
</dbReference>
<keyword evidence="11" id="KW-1185">Reference proteome</keyword>
<keyword evidence="8" id="KW-0472">Membrane</keyword>
<sequence>MEERERIRIRGGMVGKGRGDKEEEEILFTKKVISMASRFQQFQTKTIQVSRLVTKNGGPYYKEMKERAIQVSQLVTKNGGPYCREMMERAIQVSQLVTKNGGSYYRELMERNKTYIKEPSSVETCQLLAKQLFYTRLASIPRRYEAFWKELDSLKELLKTKEAWNIENASMAALIGVECYAWFFGGEIIGRGFTITGYHV</sequence>
<reference evidence="10 11" key="1">
    <citation type="submission" date="2023-03" db="EMBL/GenBank/DDBJ databases">
        <title>WGS of Gossypium arboreum.</title>
        <authorList>
            <person name="Yu D."/>
        </authorList>
    </citation>
    <scope>NUCLEOTIDE SEQUENCE [LARGE SCALE GENOMIC DNA]</scope>
    <source>
        <tissue evidence="10">Leaf</tissue>
    </source>
</reference>
<organism evidence="10 11">
    <name type="scientific">Gossypium arboreum</name>
    <name type="common">Tree cotton</name>
    <name type="synonym">Gossypium nanking</name>
    <dbReference type="NCBI Taxonomy" id="29729"/>
    <lineage>
        <taxon>Eukaryota</taxon>
        <taxon>Viridiplantae</taxon>
        <taxon>Streptophyta</taxon>
        <taxon>Embryophyta</taxon>
        <taxon>Tracheophyta</taxon>
        <taxon>Spermatophyta</taxon>
        <taxon>Magnoliopsida</taxon>
        <taxon>eudicotyledons</taxon>
        <taxon>Gunneridae</taxon>
        <taxon>Pentapetalae</taxon>
        <taxon>rosids</taxon>
        <taxon>malvids</taxon>
        <taxon>Malvales</taxon>
        <taxon>Malvaceae</taxon>
        <taxon>Malvoideae</taxon>
        <taxon>Gossypium</taxon>
    </lineage>
</organism>
<name>A0ABR0QUI2_GOSAR</name>
<evidence type="ECO:0000256" key="8">
    <source>
        <dbReference type="ARBA" id="ARBA00023136"/>
    </source>
</evidence>
<evidence type="ECO:0000256" key="2">
    <source>
        <dbReference type="ARBA" id="ARBA00005699"/>
    </source>
</evidence>
<comment type="caution">
    <text evidence="10">The sequence shown here is derived from an EMBL/GenBank/DDBJ whole genome shotgun (WGS) entry which is preliminary data.</text>
</comment>
<dbReference type="EMBL" id="JARKNE010000002">
    <property type="protein sequence ID" value="KAK5842968.1"/>
    <property type="molecule type" value="Genomic_DNA"/>
</dbReference>
<keyword evidence="6" id="KW-0406">Ion transport</keyword>
<evidence type="ECO:0000256" key="4">
    <source>
        <dbReference type="ARBA" id="ARBA00022547"/>
    </source>
</evidence>